<dbReference type="Gene3D" id="3.30.565.10">
    <property type="entry name" value="Histidine kinase-like ATPase, C-terminal domain"/>
    <property type="match status" value="1"/>
</dbReference>
<evidence type="ECO:0000256" key="6">
    <source>
        <dbReference type="ARBA" id="ARBA00022692"/>
    </source>
</evidence>
<gene>
    <name evidence="12" type="ORF">HAHE_31630</name>
</gene>
<dbReference type="Proteomes" id="UP001374893">
    <property type="component" value="Chromosome"/>
</dbReference>
<dbReference type="PRINTS" id="PR00344">
    <property type="entry name" value="BCTRLSENSOR"/>
</dbReference>
<feature type="transmembrane region" description="Helical" evidence="10">
    <location>
        <begin position="30"/>
        <end position="50"/>
    </location>
</feature>
<evidence type="ECO:0000256" key="9">
    <source>
        <dbReference type="ARBA" id="ARBA00023136"/>
    </source>
</evidence>
<dbReference type="PANTHER" id="PTHR45436">
    <property type="entry name" value="SENSOR HISTIDINE KINASE YKOH"/>
    <property type="match status" value="1"/>
</dbReference>
<dbReference type="SUPFAM" id="SSF55874">
    <property type="entry name" value="ATPase domain of HSP90 chaperone/DNA topoisomerase II/histidine kinase"/>
    <property type="match status" value="1"/>
</dbReference>
<accession>A0ABM7RGF4</accession>
<dbReference type="PANTHER" id="PTHR45436:SF5">
    <property type="entry name" value="SENSOR HISTIDINE KINASE TRCS"/>
    <property type="match status" value="1"/>
</dbReference>
<organism evidence="12 13">
    <name type="scientific">Haloferula helveola</name>
    <dbReference type="NCBI Taxonomy" id="490095"/>
    <lineage>
        <taxon>Bacteria</taxon>
        <taxon>Pseudomonadati</taxon>
        <taxon>Verrucomicrobiota</taxon>
        <taxon>Verrucomicrobiia</taxon>
        <taxon>Verrucomicrobiales</taxon>
        <taxon>Verrucomicrobiaceae</taxon>
        <taxon>Haloferula</taxon>
    </lineage>
</organism>
<dbReference type="InterPro" id="IPR003661">
    <property type="entry name" value="HisK_dim/P_dom"/>
</dbReference>
<proteinExistence type="predicted"/>
<keyword evidence="8 10" id="KW-1133">Transmembrane helix</keyword>
<reference evidence="12 13" key="1">
    <citation type="submission" date="2021-06" db="EMBL/GenBank/DDBJ databases">
        <title>Complete genome of Haloferula helveola possessing various polysaccharide degrading enzymes.</title>
        <authorList>
            <person name="Takami H."/>
            <person name="Huang C."/>
            <person name="Hamasaki K."/>
        </authorList>
    </citation>
    <scope>NUCLEOTIDE SEQUENCE [LARGE SCALE GENOMIC DNA]</scope>
    <source>
        <strain evidence="12 13">CN-1</strain>
    </source>
</reference>
<evidence type="ECO:0000256" key="1">
    <source>
        <dbReference type="ARBA" id="ARBA00000085"/>
    </source>
</evidence>
<dbReference type="InterPro" id="IPR003594">
    <property type="entry name" value="HATPase_dom"/>
</dbReference>
<evidence type="ECO:0000256" key="8">
    <source>
        <dbReference type="ARBA" id="ARBA00022989"/>
    </source>
</evidence>
<keyword evidence="4" id="KW-0597">Phosphoprotein</keyword>
<keyword evidence="9 10" id="KW-0472">Membrane</keyword>
<dbReference type="InterPro" id="IPR050428">
    <property type="entry name" value="TCS_sensor_his_kinase"/>
</dbReference>
<dbReference type="PROSITE" id="PS50109">
    <property type="entry name" value="HIS_KIN"/>
    <property type="match status" value="1"/>
</dbReference>
<dbReference type="InterPro" id="IPR036097">
    <property type="entry name" value="HisK_dim/P_sf"/>
</dbReference>
<comment type="catalytic activity">
    <reaction evidence="1">
        <text>ATP + protein L-histidine = ADP + protein N-phospho-L-histidine.</text>
        <dbReference type="EC" id="2.7.13.3"/>
    </reaction>
</comment>
<dbReference type="InterPro" id="IPR036890">
    <property type="entry name" value="HATPase_C_sf"/>
</dbReference>
<evidence type="ECO:0000256" key="2">
    <source>
        <dbReference type="ARBA" id="ARBA00004370"/>
    </source>
</evidence>
<feature type="domain" description="Histidine kinase" evidence="11">
    <location>
        <begin position="255"/>
        <end position="457"/>
    </location>
</feature>
<comment type="subcellular location">
    <subcellularLocation>
        <location evidence="2">Membrane</location>
    </subcellularLocation>
</comment>
<dbReference type="InterPro" id="IPR004358">
    <property type="entry name" value="Sig_transdc_His_kin-like_C"/>
</dbReference>
<feature type="transmembrane region" description="Helical" evidence="10">
    <location>
        <begin position="163"/>
        <end position="183"/>
    </location>
</feature>
<keyword evidence="6 10" id="KW-0812">Transmembrane</keyword>
<dbReference type="CDD" id="cd00075">
    <property type="entry name" value="HATPase"/>
    <property type="match status" value="1"/>
</dbReference>
<dbReference type="Gene3D" id="6.10.340.10">
    <property type="match status" value="1"/>
</dbReference>
<evidence type="ECO:0000256" key="5">
    <source>
        <dbReference type="ARBA" id="ARBA00022679"/>
    </source>
</evidence>
<dbReference type="Pfam" id="PF00512">
    <property type="entry name" value="HisKA"/>
    <property type="match status" value="1"/>
</dbReference>
<evidence type="ECO:0000313" key="12">
    <source>
        <dbReference type="EMBL" id="BCX49255.1"/>
    </source>
</evidence>
<keyword evidence="5" id="KW-0808">Transferase</keyword>
<dbReference type="Gene3D" id="1.10.287.130">
    <property type="match status" value="1"/>
</dbReference>
<dbReference type="EC" id="2.7.13.3" evidence="3"/>
<dbReference type="SMART" id="SM00387">
    <property type="entry name" value="HATPase_c"/>
    <property type="match status" value="1"/>
</dbReference>
<evidence type="ECO:0000256" key="10">
    <source>
        <dbReference type="SAM" id="Phobius"/>
    </source>
</evidence>
<dbReference type="CDD" id="cd00082">
    <property type="entry name" value="HisKA"/>
    <property type="match status" value="1"/>
</dbReference>
<evidence type="ECO:0000256" key="4">
    <source>
        <dbReference type="ARBA" id="ARBA00022553"/>
    </source>
</evidence>
<evidence type="ECO:0000259" key="11">
    <source>
        <dbReference type="PROSITE" id="PS50109"/>
    </source>
</evidence>
<keyword evidence="7" id="KW-0418">Kinase</keyword>
<name>A0ABM7RGF4_9BACT</name>
<keyword evidence="13" id="KW-1185">Reference proteome</keyword>
<dbReference type="SMART" id="SM00388">
    <property type="entry name" value="HisKA"/>
    <property type="match status" value="1"/>
</dbReference>
<protein>
    <recommendedName>
        <fullName evidence="3">histidine kinase</fullName>
        <ecNumber evidence="3">2.7.13.3</ecNumber>
    </recommendedName>
</protein>
<evidence type="ECO:0000256" key="3">
    <source>
        <dbReference type="ARBA" id="ARBA00012438"/>
    </source>
</evidence>
<sequence length="458" mass="50195">MFIQGLILSSEAPETGSPARSKGGLFRRFILPQILIAIAAGTLGFLWEAAQQRKLDQERMADVADANAVFLQRVKVPRTRHMANHLSVITDSKVGFFLDEEGLVEGWDWTPDERAIALLAKEREPEIVAENRLQALCRPIADGRGTIVVIQPSRPLLALTGNFSLIPLLGMTLLAVTAAFFIARSVVRPLHLLATSVFGSRSEEEMDLPLHLTRRNDEIGVLARTLVSERASLLDEQERRRNAEKMALLGQLATSLAHEIKNPAAAIIMHARAVESRDNGPEGKLIREDSEQITSLVNQWLFVAKPDAPRTSETDLVKILHGLREKLLPILEFNRCELELDTPDSLTVRCDAQRVELAFRNLIDNAIKAMPTGGRITVALARSDSGSVAFSITDEGTGFSENALRRFGETFYSEREGGMGLGLALAKGVFEAQGGELRVSNRPQGGACVSGNLRNPEA</sequence>
<dbReference type="InterPro" id="IPR005467">
    <property type="entry name" value="His_kinase_dom"/>
</dbReference>
<evidence type="ECO:0000313" key="13">
    <source>
        <dbReference type="Proteomes" id="UP001374893"/>
    </source>
</evidence>
<dbReference type="SUPFAM" id="SSF47384">
    <property type="entry name" value="Homodimeric domain of signal transducing histidine kinase"/>
    <property type="match status" value="1"/>
</dbReference>
<evidence type="ECO:0000256" key="7">
    <source>
        <dbReference type="ARBA" id="ARBA00022777"/>
    </source>
</evidence>
<dbReference type="EMBL" id="AP024702">
    <property type="protein sequence ID" value="BCX49255.1"/>
    <property type="molecule type" value="Genomic_DNA"/>
</dbReference>
<dbReference type="Pfam" id="PF02518">
    <property type="entry name" value="HATPase_c"/>
    <property type="match status" value="1"/>
</dbReference>